<dbReference type="InterPro" id="IPR036291">
    <property type="entry name" value="NAD(P)-bd_dom_sf"/>
</dbReference>
<dbReference type="GO" id="GO:0048038">
    <property type="term" value="F:quinone binding"/>
    <property type="evidence" value="ECO:0007669"/>
    <property type="project" value="TreeGrafter"/>
</dbReference>
<dbReference type="InterPro" id="IPR002347">
    <property type="entry name" value="SDR_fam"/>
</dbReference>
<dbReference type="PANTHER" id="PTHR42760:SF133">
    <property type="entry name" value="3-OXOACYL-[ACYL-CARRIER-PROTEIN] REDUCTASE"/>
    <property type="match status" value="1"/>
</dbReference>
<organism evidence="4 5">
    <name type="scientific">Candidatus Roizmanbacteria bacterium RIFCSPHIGHO2_02_FULL_38_11</name>
    <dbReference type="NCBI Taxonomy" id="1802039"/>
    <lineage>
        <taxon>Bacteria</taxon>
        <taxon>Candidatus Roizmaniibacteriota</taxon>
    </lineage>
</organism>
<dbReference type="GO" id="GO:0006633">
    <property type="term" value="P:fatty acid biosynthetic process"/>
    <property type="evidence" value="ECO:0007669"/>
    <property type="project" value="TreeGrafter"/>
</dbReference>
<keyword evidence="2" id="KW-0560">Oxidoreductase</keyword>
<comment type="similarity">
    <text evidence="1 3">Belongs to the short-chain dehydrogenases/reductases (SDR) family.</text>
</comment>
<evidence type="ECO:0000313" key="4">
    <source>
        <dbReference type="EMBL" id="OGK23898.1"/>
    </source>
</evidence>
<dbReference type="SUPFAM" id="SSF51735">
    <property type="entry name" value="NAD(P)-binding Rossmann-fold domains"/>
    <property type="match status" value="1"/>
</dbReference>
<accession>A0A1F7GY92</accession>
<reference evidence="4 5" key="1">
    <citation type="journal article" date="2016" name="Nat. Commun.">
        <title>Thousands of microbial genomes shed light on interconnected biogeochemical processes in an aquifer system.</title>
        <authorList>
            <person name="Anantharaman K."/>
            <person name="Brown C.T."/>
            <person name="Hug L.A."/>
            <person name="Sharon I."/>
            <person name="Castelle C.J."/>
            <person name="Probst A.J."/>
            <person name="Thomas B.C."/>
            <person name="Singh A."/>
            <person name="Wilkins M.J."/>
            <person name="Karaoz U."/>
            <person name="Brodie E.L."/>
            <person name="Williams K.H."/>
            <person name="Hubbard S.S."/>
            <person name="Banfield J.F."/>
        </authorList>
    </citation>
    <scope>NUCLEOTIDE SEQUENCE [LARGE SCALE GENOMIC DNA]</scope>
</reference>
<dbReference type="CDD" id="cd05233">
    <property type="entry name" value="SDR_c"/>
    <property type="match status" value="1"/>
</dbReference>
<dbReference type="Pfam" id="PF00106">
    <property type="entry name" value="adh_short"/>
    <property type="match status" value="1"/>
</dbReference>
<dbReference type="Proteomes" id="UP000177913">
    <property type="component" value="Unassembled WGS sequence"/>
</dbReference>
<evidence type="ECO:0000313" key="5">
    <source>
        <dbReference type="Proteomes" id="UP000177913"/>
    </source>
</evidence>
<comment type="caution">
    <text evidence="4">The sequence shown here is derived from an EMBL/GenBank/DDBJ whole genome shotgun (WGS) entry which is preliminary data.</text>
</comment>
<gene>
    <name evidence="4" type="ORF">A3C25_05485</name>
</gene>
<evidence type="ECO:0000256" key="2">
    <source>
        <dbReference type="ARBA" id="ARBA00023002"/>
    </source>
</evidence>
<dbReference type="GO" id="GO:0016616">
    <property type="term" value="F:oxidoreductase activity, acting on the CH-OH group of donors, NAD or NADP as acceptor"/>
    <property type="evidence" value="ECO:0007669"/>
    <property type="project" value="TreeGrafter"/>
</dbReference>
<name>A0A1F7GY92_9BACT</name>
<dbReference type="PRINTS" id="PR00081">
    <property type="entry name" value="GDHRDH"/>
</dbReference>
<sequence>MKLKNRSAIVTGASTGIGRAISIALGKEGAFVALIARNKVLLEETKILVNKAGGGAEIFPTDLSQIDSINDLIRKIKKITKKVDILLNVAGIWHGINEVYADKNLEFFSQKIIMDTFMVGTIAPTLLTHAFIPLMPKGSRIINISGTFENGAKGWLPYFVSKRAIEDLTIGLSQELENKNIFVNAISPSDTATEAYQKYFPQYIKDAISPSEIAKFVIHLCSEETNGVTGKVFVLKKDQKPFEHFHY</sequence>
<dbReference type="PRINTS" id="PR00080">
    <property type="entry name" value="SDRFAMILY"/>
</dbReference>
<dbReference type="Gene3D" id="3.40.50.720">
    <property type="entry name" value="NAD(P)-binding Rossmann-like Domain"/>
    <property type="match status" value="1"/>
</dbReference>
<evidence type="ECO:0000256" key="3">
    <source>
        <dbReference type="RuleBase" id="RU000363"/>
    </source>
</evidence>
<proteinExistence type="inferred from homology"/>
<evidence type="ECO:0000256" key="1">
    <source>
        <dbReference type="ARBA" id="ARBA00006484"/>
    </source>
</evidence>
<dbReference type="PANTHER" id="PTHR42760">
    <property type="entry name" value="SHORT-CHAIN DEHYDROGENASES/REDUCTASES FAMILY MEMBER"/>
    <property type="match status" value="1"/>
</dbReference>
<protein>
    <submittedName>
        <fullName evidence="4">Uncharacterized protein</fullName>
    </submittedName>
</protein>
<dbReference type="AlphaFoldDB" id="A0A1F7GY92"/>
<dbReference type="EMBL" id="MFZO01000041">
    <property type="protein sequence ID" value="OGK23898.1"/>
    <property type="molecule type" value="Genomic_DNA"/>
</dbReference>